<dbReference type="EMBL" id="JWZX01002056">
    <property type="protein sequence ID" value="KOO31252.1"/>
    <property type="molecule type" value="Genomic_DNA"/>
</dbReference>
<organism evidence="4 5">
    <name type="scientific">Chrysochromulina tobinii</name>
    <dbReference type="NCBI Taxonomy" id="1460289"/>
    <lineage>
        <taxon>Eukaryota</taxon>
        <taxon>Haptista</taxon>
        <taxon>Haptophyta</taxon>
        <taxon>Prymnesiophyceae</taxon>
        <taxon>Prymnesiales</taxon>
        <taxon>Chrysochromulinaceae</taxon>
        <taxon>Chrysochromulina</taxon>
    </lineage>
</organism>
<dbReference type="Pfam" id="PF13637">
    <property type="entry name" value="Ank_4"/>
    <property type="match status" value="1"/>
</dbReference>
<proteinExistence type="predicted"/>
<dbReference type="OrthoDB" id="194358at2759"/>
<evidence type="ECO:0000256" key="1">
    <source>
        <dbReference type="ARBA" id="ARBA00022737"/>
    </source>
</evidence>
<keyword evidence="5" id="KW-1185">Reference proteome</keyword>
<dbReference type="PANTHER" id="PTHR24189:SF50">
    <property type="entry name" value="ANKYRIN REPEAT AND SOCS BOX PROTEIN 2"/>
    <property type="match status" value="1"/>
</dbReference>
<evidence type="ECO:0000313" key="5">
    <source>
        <dbReference type="Proteomes" id="UP000037460"/>
    </source>
</evidence>
<dbReference type="AlphaFoldDB" id="A0A0M0JY57"/>
<dbReference type="PANTHER" id="PTHR24189">
    <property type="entry name" value="MYOTROPHIN"/>
    <property type="match status" value="1"/>
</dbReference>
<evidence type="ECO:0000256" key="3">
    <source>
        <dbReference type="PROSITE-ProRule" id="PRU00023"/>
    </source>
</evidence>
<dbReference type="PROSITE" id="PS50088">
    <property type="entry name" value="ANK_REPEAT"/>
    <property type="match status" value="1"/>
</dbReference>
<dbReference type="Gene3D" id="3.40.50.2300">
    <property type="match status" value="1"/>
</dbReference>
<comment type="caution">
    <text evidence="4">The sequence shown here is derived from an EMBL/GenBank/DDBJ whole genome shotgun (WGS) entry which is preliminary data.</text>
</comment>
<reference evidence="5" key="1">
    <citation type="journal article" date="2015" name="PLoS Genet.">
        <title>Genome Sequence and Transcriptome Analyses of Chrysochromulina tobin: Metabolic Tools for Enhanced Algal Fitness in the Prominent Order Prymnesiales (Haptophyceae).</title>
        <authorList>
            <person name="Hovde B.T."/>
            <person name="Deodato C.R."/>
            <person name="Hunsperger H.M."/>
            <person name="Ryken S.A."/>
            <person name="Yost W."/>
            <person name="Jha R.K."/>
            <person name="Patterson J."/>
            <person name="Monnat R.J. Jr."/>
            <person name="Barlow S.B."/>
            <person name="Starkenburg S.R."/>
            <person name="Cattolico R.A."/>
        </authorList>
    </citation>
    <scope>NUCLEOTIDE SEQUENCE</scope>
    <source>
        <strain evidence="5">CCMP291</strain>
    </source>
</reference>
<dbReference type="InterPro" id="IPR002110">
    <property type="entry name" value="Ankyrin_rpt"/>
</dbReference>
<dbReference type="InterPro" id="IPR036770">
    <property type="entry name" value="Ankyrin_rpt-contain_sf"/>
</dbReference>
<dbReference type="InterPro" id="IPR050745">
    <property type="entry name" value="Multifunctional_regulatory"/>
</dbReference>
<dbReference type="SMART" id="SM00248">
    <property type="entry name" value="ANK"/>
    <property type="match status" value="3"/>
</dbReference>
<evidence type="ECO:0000313" key="4">
    <source>
        <dbReference type="EMBL" id="KOO31252.1"/>
    </source>
</evidence>
<accession>A0A0M0JY57</accession>
<evidence type="ECO:0000256" key="2">
    <source>
        <dbReference type="ARBA" id="ARBA00023043"/>
    </source>
</evidence>
<keyword evidence="1" id="KW-0677">Repeat</keyword>
<dbReference type="SUPFAM" id="SSF48403">
    <property type="entry name" value="Ankyrin repeat"/>
    <property type="match status" value="1"/>
</dbReference>
<gene>
    <name evidence="4" type="ORF">Ctob_008740</name>
</gene>
<feature type="repeat" description="ANK" evidence="3">
    <location>
        <begin position="46"/>
        <end position="78"/>
    </location>
</feature>
<sequence>MTPRVLHLPQYGYTALIYASYKGHEGCVRLLLEAEAIEVNATEDIDDVTALHIAVRFGYPAIAKRLLEGCADPTLRTKDGKTALDDARRNGKSEVVALLSEPRWYPAEVAEKMAADKAAAEKAAAERAATEGMECSFWFVHADSLRRAWKPSLPMMQTLRTQEPHRLVQKTIGFVEGISGAYKNILVVSHRWETPTDPDPTGAQALAVQAYLKAHPEIDAVWFDFSSMPQGRNKTLSESAEFKEMLPNINLLYLTCSVLILMDRSYMNRFWTQFEAYLSMRAITSDGLTNARDPQARVTIMTLHGLPALQGNVLLLEWSNKTPEEAHAILAGQDVIVTNQSDKDIQLAKLKVLNERAQRAYARSLDA</sequence>
<keyword evidence="2 3" id="KW-0040">ANK repeat</keyword>
<dbReference type="Proteomes" id="UP000037460">
    <property type="component" value="Unassembled WGS sequence"/>
</dbReference>
<name>A0A0M0JY57_9EUKA</name>
<protein>
    <submittedName>
        <fullName evidence="4">E3 ubiquitin-protein ligase hectd1</fullName>
    </submittedName>
</protein>
<dbReference type="Gene3D" id="1.25.40.20">
    <property type="entry name" value="Ankyrin repeat-containing domain"/>
    <property type="match status" value="2"/>
</dbReference>